<organism evidence="2 3">
    <name type="scientific">Actinomadura vinacea</name>
    <dbReference type="NCBI Taxonomy" id="115336"/>
    <lineage>
        <taxon>Bacteria</taxon>
        <taxon>Bacillati</taxon>
        <taxon>Actinomycetota</taxon>
        <taxon>Actinomycetes</taxon>
        <taxon>Streptosporangiales</taxon>
        <taxon>Thermomonosporaceae</taxon>
        <taxon>Actinomadura</taxon>
    </lineage>
</organism>
<gene>
    <name evidence="2" type="ORF">GCM10010191_37120</name>
</gene>
<evidence type="ECO:0000313" key="3">
    <source>
        <dbReference type="Proteomes" id="UP001501231"/>
    </source>
</evidence>
<sequence>MEGRFIVGGDPPHPPGRRKTPPPLRWRSAPGRTVDKRPGSGWWARHKGAPGEFIAGGVWRSGPGPVAGCGQAPVRGQSSPRLPRRRFGRTVLRVSLRARRSSQRRS</sequence>
<keyword evidence="3" id="KW-1185">Reference proteome</keyword>
<comment type="caution">
    <text evidence="2">The sequence shown here is derived from an EMBL/GenBank/DDBJ whole genome shotgun (WGS) entry which is preliminary data.</text>
</comment>
<protein>
    <submittedName>
        <fullName evidence="2">Uncharacterized protein</fullName>
    </submittedName>
</protein>
<dbReference type="Proteomes" id="UP001501231">
    <property type="component" value="Unassembled WGS sequence"/>
</dbReference>
<feature type="region of interest" description="Disordered" evidence="1">
    <location>
        <begin position="1"/>
        <end position="45"/>
    </location>
</feature>
<reference evidence="3" key="1">
    <citation type="journal article" date="2019" name="Int. J. Syst. Evol. Microbiol.">
        <title>The Global Catalogue of Microorganisms (GCM) 10K type strain sequencing project: providing services to taxonomists for standard genome sequencing and annotation.</title>
        <authorList>
            <consortium name="The Broad Institute Genomics Platform"/>
            <consortium name="The Broad Institute Genome Sequencing Center for Infectious Disease"/>
            <person name="Wu L."/>
            <person name="Ma J."/>
        </authorList>
    </citation>
    <scope>NUCLEOTIDE SEQUENCE [LARGE SCALE GENOMIC DNA]</scope>
    <source>
        <strain evidence="3">JCM 3325</strain>
    </source>
</reference>
<accession>A0ABP5W9F0</accession>
<evidence type="ECO:0000313" key="2">
    <source>
        <dbReference type="EMBL" id="GAA2422035.1"/>
    </source>
</evidence>
<name>A0ABP5W9F0_9ACTN</name>
<proteinExistence type="predicted"/>
<evidence type="ECO:0000256" key="1">
    <source>
        <dbReference type="SAM" id="MobiDB-lite"/>
    </source>
</evidence>
<dbReference type="EMBL" id="BAAARW010000012">
    <property type="protein sequence ID" value="GAA2422035.1"/>
    <property type="molecule type" value="Genomic_DNA"/>
</dbReference>